<comment type="caution">
    <text evidence="2">The sequence shown here is derived from an EMBL/GenBank/DDBJ whole genome shotgun (WGS) entry which is preliminary data.</text>
</comment>
<protein>
    <submittedName>
        <fullName evidence="2">Uncharacterized protein</fullName>
    </submittedName>
</protein>
<gene>
    <name evidence="2" type="ORF">C9J18_20000</name>
    <name evidence="1" type="ORF">CTM96_19035</name>
</gene>
<name>A0A2T3JD52_PHOPO</name>
<dbReference type="EMBL" id="PYMO01000029">
    <property type="protein sequence ID" value="PSU20803.1"/>
    <property type="molecule type" value="Genomic_DNA"/>
</dbReference>
<evidence type="ECO:0000313" key="1">
    <source>
        <dbReference type="EMBL" id="PSU20803.1"/>
    </source>
</evidence>
<sequence>MAAHSNQQFHVGQIIDEHPFVAGDGAVIEMFRNDMSNIVFIGLNGITTEEQQMMAEATAEFGLMKTDNGGCLVVFKLAELAFDIQFNAAAIPSEYFQQPTTSTSTLALSMMALDTANNELKVIRELSLPEAVTQQMIDVMQTQRAIKDPMAVNAENMHLLNTVSTEELLAKLTLTPIQTVIAPSCGCGHNHEDGHHHHG</sequence>
<dbReference type="AlphaFoldDB" id="A0A2T3JD52"/>
<organism evidence="2 4">
    <name type="scientific">Photobacterium phosphoreum</name>
    <dbReference type="NCBI Taxonomy" id="659"/>
    <lineage>
        <taxon>Bacteria</taxon>
        <taxon>Pseudomonadati</taxon>
        <taxon>Pseudomonadota</taxon>
        <taxon>Gammaproteobacteria</taxon>
        <taxon>Vibrionales</taxon>
        <taxon>Vibrionaceae</taxon>
        <taxon>Photobacterium</taxon>
    </lineage>
</organism>
<keyword evidence="3" id="KW-1185">Reference proteome</keyword>
<dbReference type="Proteomes" id="UP000241405">
    <property type="component" value="Unassembled WGS sequence"/>
</dbReference>
<evidence type="ECO:0000313" key="4">
    <source>
        <dbReference type="Proteomes" id="UP000241618"/>
    </source>
</evidence>
<dbReference type="EMBL" id="PYMP01000029">
    <property type="protein sequence ID" value="PSU46823.1"/>
    <property type="molecule type" value="Genomic_DNA"/>
</dbReference>
<dbReference type="Proteomes" id="UP000241618">
    <property type="component" value="Unassembled WGS sequence"/>
</dbReference>
<evidence type="ECO:0000313" key="3">
    <source>
        <dbReference type="Proteomes" id="UP000241405"/>
    </source>
</evidence>
<proteinExistence type="predicted"/>
<dbReference type="RefSeq" id="WP_107191338.1">
    <property type="nucleotide sequence ID" value="NZ_PYMN01000031.1"/>
</dbReference>
<accession>A0A2T3JD52</accession>
<evidence type="ECO:0000313" key="2">
    <source>
        <dbReference type="EMBL" id="PSU46823.1"/>
    </source>
</evidence>
<reference evidence="3 4" key="1">
    <citation type="submission" date="2018-03" db="EMBL/GenBank/DDBJ databases">
        <title>Whole genome sequencing of Histamine producing bacteria.</title>
        <authorList>
            <person name="Butler K."/>
        </authorList>
    </citation>
    <scope>NUCLEOTIDE SEQUENCE [LARGE SCALE GENOMIC DNA]</scope>
    <source>
        <strain evidence="2 4">FS-6.1</strain>
        <strain evidence="1 3">FS-6.2</strain>
    </source>
</reference>